<organism evidence="2 3">
    <name type="scientific">Araneus ventricosus</name>
    <name type="common">Orbweaver spider</name>
    <name type="synonym">Epeira ventricosa</name>
    <dbReference type="NCBI Taxonomy" id="182803"/>
    <lineage>
        <taxon>Eukaryota</taxon>
        <taxon>Metazoa</taxon>
        <taxon>Ecdysozoa</taxon>
        <taxon>Arthropoda</taxon>
        <taxon>Chelicerata</taxon>
        <taxon>Arachnida</taxon>
        <taxon>Araneae</taxon>
        <taxon>Araneomorphae</taxon>
        <taxon>Entelegynae</taxon>
        <taxon>Araneoidea</taxon>
        <taxon>Araneidae</taxon>
        <taxon>Araneus</taxon>
    </lineage>
</organism>
<reference evidence="2 3" key="1">
    <citation type="journal article" date="2019" name="Sci. Rep.">
        <title>Orb-weaving spider Araneus ventricosus genome elucidates the spidroin gene catalogue.</title>
        <authorList>
            <person name="Kono N."/>
            <person name="Nakamura H."/>
            <person name="Ohtoshi R."/>
            <person name="Moran D.A.P."/>
            <person name="Shinohara A."/>
            <person name="Yoshida Y."/>
            <person name="Fujiwara M."/>
            <person name="Mori M."/>
            <person name="Tomita M."/>
            <person name="Arakawa K."/>
        </authorList>
    </citation>
    <scope>NUCLEOTIDE SEQUENCE [LARGE SCALE GENOMIC DNA]</scope>
</reference>
<sequence length="110" mass="12297">MASGQDLPYDMRSFSRCVLSVILLLFLEQAESAKFKIAYKDSKSKQVEESHPVKRASLVQCAAHCLRKDDCDGFSIDSSRICRILKGQIEEGQCPGDGCEDRKGYSVFKV</sequence>
<dbReference type="OrthoDB" id="6420938at2759"/>
<evidence type="ECO:0000313" key="2">
    <source>
        <dbReference type="EMBL" id="GBM55576.1"/>
    </source>
</evidence>
<dbReference type="Proteomes" id="UP000499080">
    <property type="component" value="Unassembled WGS sequence"/>
</dbReference>
<keyword evidence="3" id="KW-1185">Reference proteome</keyword>
<proteinExistence type="predicted"/>
<dbReference type="EMBL" id="BGPR01001507">
    <property type="protein sequence ID" value="GBM55576.1"/>
    <property type="molecule type" value="Genomic_DNA"/>
</dbReference>
<protein>
    <recommendedName>
        <fullName evidence="4">Apple domain-containing protein</fullName>
    </recommendedName>
</protein>
<evidence type="ECO:0000256" key="1">
    <source>
        <dbReference type="SAM" id="SignalP"/>
    </source>
</evidence>
<gene>
    <name evidence="2" type="ORF">AVEN_74534_1</name>
</gene>
<comment type="caution">
    <text evidence="2">The sequence shown here is derived from an EMBL/GenBank/DDBJ whole genome shotgun (WGS) entry which is preliminary data.</text>
</comment>
<feature type="signal peptide" evidence="1">
    <location>
        <begin position="1"/>
        <end position="32"/>
    </location>
</feature>
<name>A0A4Y2GS65_ARAVE</name>
<keyword evidence="1" id="KW-0732">Signal</keyword>
<evidence type="ECO:0008006" key="4">
    <source>
        <dbReference type="Google" id="ProtNLM"/>
    </source>
</evidence>
<feature type="chain" id="PRO_5021213767" description="Apple domain-containing protein" evidence="1">
    <location>
        <begin position="33"/>
        <end position="110"/>
    </location>
</feature>
<dbReference type="AlphaFoldDB" id="A0A4Y2GS65"/>
<evidence type="ECO:0000313" key="3">
    <source>
        <dbReference type="Proteomes" id="UP000499080"/>
    </source>
</evidence>
<accession>A0A4Y2GS65</accession>